<dbReference type="EMBL" id="CANHGI010000006">
    <property type="protein sequence ID" value="CAI5454667.1"/>
    <property type="molecule type" value="Genomic_DNA"/>
</dbReference>
<protein>
    <recommendedName>
        <fullName evidence="3">C-type lectin domain-containing protein</fullName>
    </recommendedName>
</protein>
<organism evidence="1 2">
    <name type="scientific">Caenorhabditis angaria</name>
    <dbReference type="NCBI Taxonomy" id="860376"/>
    <lineage>
        <taxon>Eukaryota</taxon>
        <taxon>Metazoa</taxon>
        <taxon>Ecdysozoa</taxon>
        <taxon>Nematoda</taxon>
        <taxon>Chromadorea</taxon>
        <taxon>Rhabditida</taxon>
        <taxon>Rhabditina</taxon>
        <taxon>Rhabditomorpha</taxon>
        <taxon>Rhabditoidea</taxon>
        <taxon>Rhabditidae</taxon>
        <taxon>Peloderinae</taxon>
        <taxon>Caenorhabditis</taxon>
    </lineage>
</organism>
<reference evidence="1" key="1">
    <citation type="submission" date="2022-11" db="EMBL/GenBank/DDBJ databases">
        <authorList>
            <person name="Kikuchi T."/>
        </authorList>
    </citation>
    <scope>NUCLEOTIDE SEQUENCE</scope>
    <source>
        <strain evidence="1">PS1010</strain>
    </source>
</reference>
<dbReference type="AlphaFoldDB" id="A0A9P1J1Q0"/>
<evidence type="ECO:0008006" key="3">
    <source>
        <dbReference type="Google" id="ProtNLM"/>
    </source>
</evidence>
<dbReference type="Proteomes" id="UP001152747">
    <property type="component" value="Unassembled WGS sequence"/>
</dbReference>
<proteinExistence type="predicted"/>
<name>A0A9P1J1Q0_9PELO</name>
<evidence type="ECO:0000313" key="1">
    <source>
        <dbReference type="EMBL" id="CAI5454667.1"/>
    </source>
</evidence>
<keyword evidence="2" id="KW-1185">Reference proteome</keyword>
<dbReference type="PANTHER" id="PTHR23124">
    <property type="entry name" value="C-TYPE LECTIN DOMAIN-CONTAINING PROTEIN-RELATED-RELATED"/>
    <property type="match status" value="1"/>
</dbReference>
<dbReference type="InterPro" id="IPR016187">
    <property type="entry name" value="CTDL_fold"/>
</dbReference>
<comment type="caution">
    <text evidence="1">The sequence shown here is derived from an EMBL/GenBank/DDBJ whole genome shotgun (WGS) entry which is preliminary data.</text>
</comment>
<gene>
    <name evidence="1" type="ORF">CAMP_LOCUS17304</name>
</gene>
<accession>A0A9P1J1Q0</accession>
<sequence>MFVFSVLVATVAASYPSTNTGGSHYPAPPLFHPYPYLPPYDGDSYDYEDDYDNHHRNPCGNIGFYLPSYPGVLNEAFYTPTIRYIRSREIIQALLACDANGQTVNARTIFSYTGSALVNSAPGYRKNVSVFKVACLRLDKTFLGSETDIAIETLESELAAGYTTTTPAKVLECEAGWTKVERIMGAWCIKVLSLSSPATQTSALQKCTEAGAVISSVENNEELLLIGSPTTFVYIFLGATVKSDCVCADHEYCPETATCSLKTAYTWSDGFTTGTEVFDAAQDGRYGDSLFVVGYGVTYTLLGLHAASTSSYSTAVACGKKPT</sequence>
<evidence type="ECO:0000313" key="2">
    <source>
        <dbReference type="Proteomes" id="UP001152747"/>
    </source>
</evidence>
<dbReference type="SUPFAM" id="SSF56436">
    <property type="entry name" value="C-type lectin-like"/>
    <property type="match status" value="1"/>
</dbReference>